<dbReference type="Pfam" id="PF19809">
    <property type="entry name" value="DUF6292"/>
    <property type="match status" value="1"/>
</dbReference>
<protein>
    <submittedName>
        <fullName evidence="2">DUF6292 family protein</fullName>
    </submittedName>
</protein>
<accession>A0ABT7GN33</accession>
<name>A0ABT7GN33_9ACTN</name>
<keyword evidence="3" id="KW-1185">Reference proteome</keyword>
<evidence type="ECO:0000313" key="2">
    <source>
        <dbReference type="EMBL" id="MDK9494691.1"/>
    </source>
</evidence>
<dbReference type="RefSeq" id="WP_285340464.1">
    <property type="nucleotide sequence ID" value="NZ_JASITI010000002.1"/>
</dbReference>
<dbReference type="Proteomes" id="UP001223390">
    <property type="component" value="Unassembled WGS sequence"/>
</dbReference>
<feature type="domain" description="DUF6292" evidence="1">
    <location>
        <begin position="10"/>
        <end position="99"/>
    </location>
</feature>
<organism evidence="2 3">
    <name type="scientific">Streptomyces katrae</name>
    <dbReference type="NCBI Taxonomy" id="68223"/>
    <lineage>
        <taxon>Bacteria</taxon>
        <taxon>Bacillati</taxon>
        <taxon>Actinomycetota</taxon>
        <taxon>Actinomycetes</taxon>
        <taxon>Kitasatosporales</taxon>
        <taxon>Streptomycetaceae</taxon>
        <taxon>Streptomyces</taxon>
    </lineage>
</organism>
<gene>
    <name evidence="2" type="ORF">QEZ40_002370</name>
</gene>
<evidence type="ECO:0000313" key="3">
    <source>
        <dbReference type="Proteomes" id="UP001223390"/>
    </source>
</evidence>
<proteinExistence type="predicted"/>
<evidence type="ECO:0000259" key="1">
    <source>
        <dbReference type="Pfam" id="PF19809"/>
    </source>
</evidence>
<dbReference type="EMBL" id="JASITI010000002">
    <property type="protein sequence ID" value="MDK9494691.1"/>
    <property type="molecule type" value="Genomic_DNA"/>
</dbReference>
<dbReference type="InterPro" id="IPR046259">
    <property type="entry name" value="DUF6292"/>
</dbReference>
<comment type="caution">
    <text evidence="2">The sequence shown here is derived from an EMBL/GenBank/DDBJ whole genome shotgun (WGS) entry which is preliminary data.</text>
</comment>
<sequence>MHFHDAHAPYLIAVTEALTAAGLRVQEWSAEEDDPRTGIILIAFGTPSYRGQDTALTWDEESGWHLVWGPDGHDTGYRYTAPLGAGVLPTPANITSAVQHAADRRPPIAVSSLYRAFEDMDDGFETELRAYAR</sequence>
<reference evidence="2 3" key="1">
    <citation type="submission" date="2023-05" db="EMBL/GenBank/DDBJ databases">
        <title>Sequencing and Assembly of Streptomyces sp. NP73.</title>
        <authorList>
            <person name="Konwar A.N."/>
            <person name="Saikia K."/>
            <person name="Thakur D."/>
        </authorList>
    </citation>
    <scope>NUCLEOTIDE SEQUENCE [LARGE SCALE GENOMIC DNA]</scope>
    <source>
        <strain evidence="2 3">NP73</strain>
    </source>
</reference>